<name>A0A087H775_ARAAL</name>
<dbReference type="OMA" id="YNQNFCR"/>
<keyword evidence="9 14" id="KW-1133">Transmembrane helix</keyword>
<evidence type="ECO:0000256" key="1">
    <source>
        <dbReference type="ARBA" id="ARBA00004251"/>
    </source>
</evidence>
<comment type="similarity">
    <text evidence="2">Belongs to the RLP family.</text>
</comment>
<dbReference type="eggNOG" id="KOG0619">
    <property type="taxonomic scope" value="Eukaryota"/>
</dbReference>
<dbReference type="Pfam" id="PF00560">
    <property type="entry name" value="LRR_1"/>
    <property type="match status" value="3"/>
</dbReference>
<dbReference type="PANTHER" id="PTHR48052:SF85">
    <property type="entry name" value="LEUCINE-RICH REPEAT-CONTAINING N-TERMINAL PLANT-TYPE DOMAIN-CONTAINING PROTEIN"/>
    <property type="match status" value="1"/>
</dbReference>
<dbReference type="PROSITE" id="PS51450">
    <property type="entry name" value="LRR"/>
    <property type="match status" value="1"/>
</dbReference>
<keyword evidence="11" id="KW-0675">Receptor</keyword>
<evidence type="ECO:0000256" key="12">
    <source>
        <dbReference type="ARBA" id="ARBA00023180"/>
    </source>
</evidence>
<organism evidence="16 17">
    <name type="scientific">Arabis alpina</name>
    <name type="common">Alpine rock-cress</name>
    <dbReference type="NCBI Taxonomy" id="50452"/>
    <lineage>
        <taxon>Eukaryota</taxon>
        <taxon>Viridiplantae</taxon>
        <taxon>Streptophyta</taxon>
        <taxon>Embryophyta</taxon>
        <taxon>Tracheophyta</taxon>
        <taxon>Spermatophyta</taxon>
        <taxon>Magnoliopsida</taxon>
        <taxon>eudicotyledons</taxon>
        <taxon>Gunneridae</taxon>
        <taxon>Pentapetalae</taxon>
        <taxon>rosids</taxon>
        <taxon>malvids</taxon>
        <taxon>Brassicales</taxon>
        <taxon>Brassicaceae</taxon>
        <taxon>Arabideae</taxon>
        <taxon>Arabis</taxon>
    </lineage>
</organism>
<evidence type="ECO:0000256" key="3">
    <source>
        <dbReference type="ARBA" id="ARBA00022475"/>
    </source>
</evidence>
<evidence type="ECO:0000256" key="2">
    <source>
        <dbReference type="ARBA" id="ARBA00009592"/>
    </source>
</evidence>
<evidence type="ECO:0000256" key="13">
    <source>
        <dbReference type="SAM" id="MobiDB-lite"/>
    </source>
</evidence>
<dbReference type="Proteomes" id="UP000029120">
    <property type="component" value="Chromosome 3"/>
</dbReference>
<dbReference type="EMBL" id="CM002871">
    <property type="protein sequence ID" value="KFK37977.1"/>
    <property type="molecule type" value="Genomic_DNA"/>
</dbReference>
<dbReference type="Pfam" id="PF23598">
    <property type="entry name" value="LRR_14"/>
    <property type="match status" value="1"/>
</dbReference>
<dbReference type="AlphaFoldDB" id="A0A087H775"/>
<comment type="subcellular location">
    <subcellularLocation>
        <location evidence="1">Cell membrane</location>
        <topology evidence="1">Single-pass type I membrane protein</topology>
    </subcellularLocation>
</comment>
<reference evidence="17" key="1">
    <citation type="journal article" date="2015" name="Nat. Plants">
        <title>Genome expansion of Arabis alpina linked with retrotransposition and reduced symmetric DNA methylation.</title>
        <authorList>
            <person name="Willing E.M."/>
            <person name="Rawat V."/>
            <person name="Mandakova T."/>
            <person name="Maumus F."/>
            <person name="James G.V."/>
            <person name="Nordstroem K.J."/>
            <person name="Becker C."/>
            <person name="Warthmann N."/>
            <person name="Chica C."/>
            <person name="Szarzynska B."/>
            <person name="Zytnicki M."/>
            <person name="Albani M.C."/>
            <person name="Kiefer C."/>
            <person name="Bergonzi S."/>
            <person name="Castaings L."/>
            <person name="Mateos J.L."/>
            <person name="Berns M.C."/>
            <person name="Bujdoso N."/>
            <person name="Piofczyk T."/>
            <person name="de Lorenzo L."/>
            <person name="Barrero-Sicilia C."/>
            <person name="Mateos I."/>
            <person name="Piednoel M."/>
            <person name="Hagmann J."/>
            <person name="Chen-Min-Tao R."/>
            <person name="Iglesias-Fernandez R."/>
            <person name="Schuster S.C."/>
            <person name="Alonso-Blanco C."/>
            <person name="Roudier F."/>
            <person name="Carbonero P."/>
            <person name="Paz-Ares J."/>
            <person name="Davis S.J."/>
            <person name="Pecinka A."/>
            <person name="Quesneville H."/>
            <person name="Colot V."/>
            <person name="Lysak M.A."/>
            <person name="Weigel D."/>
            <person name="Coupland G."/>
            <person name="Schneeberger K."/>
        </authorList>
    </citation>
    <scope>NUCLEOTIDE SEQUENCE [LARGE SCALE GENOMIC DNA]</scope>
    <source>
        <strain evidence="17">cv. Pajares</strain>
    </source>
</reference>
<feature type="compositionally biased region" description="Basic residues" evidence="13">
    <location>
        <begin position="867"/>
        <end position="886"/>
    </location>
</feature>
<evidence type="ECO:0000256" key="8">
    <source>
        <dbReference type="ARBA" id="ARBA00022737"/>
    </source>
</evidence>
<dbReference type="SUPFAM" id="SSF52058">
    <property type="entry name" value="L domain-like"/>
    <property type="match status" value="2"/>
</dbReference>
<dbReference type="GO" id="GO:0005886">
    <property type="term" value="C:plasma membrane"/>
    <property type="evidence" value="ECO:0007669"/>
    <property type="project" value="UniProtKB-SubCell"/>
</dbReference>
<evidence type="ECO:0000256" key="14">
    <source>
        <dbReference type="SAM" id="Phobius"/>
    </source>
</evidence>
<dbReference type="InterPro" id="IPR055414">
    <property type="entry name" value="LRR_R13L4/SHOC2-like"/>
</dbReference>
<dbReference type="Pfam" id="PF13516">
    <property type="entry name" value="LRR_6"/>
    <property type="match status" value="1"/>
</dbReference>
<evidence type="ECO:0000256" key="11">
    <source>
        <dbReference type="ARBA" id="ARBA00023170"/>
    </source>
</evidence>
<dbReference type="FunFam" id="3.80.10.10:FF:000299">
    <property type="entry name" value="Piriformospora indica-insensitive protein 2"/>
    <property type="match status" value="1"/>
</dbReference>
<accession>A0A087H775</accession>
<evidence type="ECO:0000256" key="6">
    <source>
        <dbReference type="ARBA" id="ARBA00022692"/>
    </source>
</evidence>
<dbReference type="PRINTS" id="PR00019">
    <property type="entry name" value="LEURICHRPT"/>
</dbReference>
<evidence type="ECO:0000313" key="16">
    <source>
        <dbReference type="EMBL" id="KFK37977.1"/>
    </source>
</evidence>
<dbReference type="SUPFAM" id="SSF52047">
    <property type="entry name" value="RNI-like"/>
    <property type="match status" value="1"/>
</dbReference>
<dbReference type="InterPro" id="IPR001611">
    <property type="entry name" value="Leu-rich_rpt"/>
</dbReference>
<evidence type="ECO:0000256" key="4">
    <source>
        <dbReference type="ARBA" id="ARBA00022553"/>
    </source>
</evidence>
<dbReference type="Gene3D" id="3.80.10.10">
    <property type="entry name" value="Ribonuclease Inhibitor"/>
    <property type="match status" value="4"/>
</dbReference>
<keyword evidence="3" id="KW-1003">Cell membrane</keyword>
<protein>
    <recommendedName>
        <fullName evidence="15">Disease resistance R13L4/SHOC-2-like LRR domain-containing protein</fullName>
    </recommendedName>
</protein>
<evidence type="ECO:0000313" key="17">
    <source>
        <dbReference type="Proteomes" id="UP000029120"/>
    </source>
</evidence>
<sequence length="886" mass="98994">MLLSKNRIVGKIPTELLQLTKLVSFDLSPSFQNALSIDGYFLPLLAQNLKSLRELDLSLVNISSKIPHELSNMSSLRLLGKLPTSLKGCTWLQVLNVGNNQINDTFPFWLSSLDSLQVLVLRSNEFHGALDHPQDAVGFPQLRIIDVSNNDFTGTLRSDYFKNWKAICLYGQLESDSSLFRLRHLRDLNLAYNNFSDSPIPADVLLMPNLQFIYLDHNDNLRGNLPDFRGNNSLIWLCVSFTSFSGTIPDSISNLKHLTVLELSNSKFSGKIPFSLGDLSHLSFLDLSYNNFLGQIPFSLGNLSSLSFLRLSENNLIGEIPSSMGNLKQLSISSLSVIYLDHNQLNDLVGIENISLLANLQHFVIGNNNYSASPIDFNVFSPLKQLTELDLSGIPLSTANITHDTEFFSNFEQLDLSDCNITEFPEFITNQKDLQKLNLCNNKIKGQVPDWLWRLPKLYNVDLSNNSLSGFKGSLEASLESEIFDVDISSNAFQGPIFIPSRSIHYYFASKNNFTGEIPQSICGLSPLFVLDLSNNNLHGSIPLCLEDQMTSLFDLNLRNNSLSGRLPDIFINAKMLRSLDVSHNRLVGKLPVSLGGCSSLEVLNVGNNQINDTFPFWLNSLQKLQVLVLHSNKFHGALDHPQVVVMGFSHLRIIDGSHNDFTGTLRSDYFTSLKAMSTIGDDTKLEYMRDGGANYYDSLVLMSKGIEMEMTRLRVLNLSSNDFTGNIPSSLENLTNLESLDLSQNKLSGEIPPDLGDLHSLEWINVSHNQLVGSIPQGTQFQRQNCSSYEGNPGLYAPSLKDICGDNLALTSQQPEPVELEEEEEEEEWFSWVAAGLGFAPGVVFGLTIGYIVVTYKHEQFTKTFGRNKRRSTRTRKAPHRSPLP</sequence>
<keyword evidence="6 14" id="KW-0812">Transmembrane</keyword>
<dbReference type="SMART" id="SM00369">
    <property type="entry name" value="LRR_TYP"/>
    <property type="match status" value="9"/>
</dbReference>
<keyword evidence="4" id="KW-0597">Phosphoprotein</keyword>
<dbReference type="Pfam" id="PF13855">
    <property type="entry name" value="LRR_8"/>
    <property type="match status" value="3"/>
</dbReference>
<keyword evidence="17" id="KW-1185">Reference proteome</keyword>
<dbReference type="Gramene" id="KFK37977">
    <property type="protein sequence ID" value="KFK37977"/>
    <property type="gene ID" value="AALP_AA3G054300"/>
</dbReference>
<evidence type="ECO:0000256" key="10">
    <source>
        <dbReference type="ARBA" id="ARBA00023136"/>
    </source>
</evidence>
<feature type="domain" description="Disease resistance R13L4/SHOC-2-like LRR" evidence="15">
    <location>
        <begin position="240"/>
        <end position="390"/>
    </location>
</feature>
<keyword evidence="5" id="KW-0433">Leucine-rich repeat</keyword>
<proteinExistence type="inferred from homology"/>
<dbReference type="OrthoDB" id="1070245at2759"/>
<evidence type="ECO:0000256" key="5">
    <source>
        <dbReference type="ARBA" id="ARBA00022614"/>
    </source>
</evidence>
<evidence type="ECO:0000256" key="7">
    <source>
        <dbReference type="ARBA" id="ARBA00022729"/>
    </source>
</evidence>
<dbReference type="PANTHER" id="PTHR48052">
    <property type="entry name" value="UNNAMED PRODUCT"/>
    <property type="match status" value="1"/>
</dbReference>
<gene>
    <name evidence="16" type="ordered locus">AALP_Aa3g054300</name>
</gene>
<keyword evidence="7" id="KW-0732">Signal</keyword>
<keyword evidence="10 14" id="KW-0472">Membrane</keyword>
<feature type="region of interest" description="Disordered" evidence="13">
    <location>
        <begin position="866"/>
        <end position="886"/>
    </location>
</feature>
<dbReference type="InterPro" id="IPR032675">
    <property type="entry name" value="LRR_dom_sf"/>
</dbReference>
<keyword evidence="12" id="KW-0325">Glycoprotein</keyword>
<dbReference type="FunFam" id="3.80.10.10:FF:000041">
    <property type="entry name" value="LRR receptor-like serine/threonine-protein kinase ERECTA"/>
    <property type="match status" value="1"/>
</dbReference>
<dbReference type="FunFam" id="3.80.10.10:FF:000722">
    <property type="entry name" value="Leucine-rich repeat receptor-like protein kinase"/>
    <property type="match status" value="1"/>
</dbReference>
<dbReference type="InterPro" id="IPR003591">
    <property type="entry name" value="Leu-rich_rpt_typical-subtyp"/>
</dbReference>
<evidence type="ECO:0000259" key="15">
    <source>
        <dbReference type="Pfam" id="PF23598"/>
    </source>
</evidence>
<keyword evidence="8" id="KW-0677">Repeat</keyword>
<feature type="transmembrane region" description="Helical" evidence="14">
    <location>
        <begin position="830"/>
        <end position="855"/>
    </location>
</feature>
<evidence type="ECO:0000256" key="9">
    <source>
        <dbReference type="ARBA" id="ARBA00022989"/>
    </source>
</evidence>